<sequence>MYTSTFIFEAKTYDEDFHQLNDTIAERARKIPGFLGEEEWHNPVAGLHSEVYYWESLEALQQLIGMPDHKDAKSQYERWIGAHRVVIAEVLSTYGQPGLGIEHVPIQS</sequence>
<keyword evidence="2" id="KW-1185">Reference proteome</keyword>
<proteinExistence type="predicted"/>
<dbReference type="AlphaFoldDB" id="A0A4Q2L1N6"/>
<dbReference type="Proteomes" id="UP000293865">
    <property type="component" value="Unassembled WGS sequence"/>
</dbReference>
<dbReference type="OrthoDB" id="6064772at2"/>
<gene>
    <name evidence="1" type="ORF">ESP51_10360</name>
</gene>
<evidence type="ECO:0008006" key="3">
    <source>
        <dbReference type="Google" id="ProtNLM"/>
    </source>
</evidence>
<dbReference type="EMBL" id="SDPN01000016">
    <property type="protein sequence ID" value="RXZ70283.1"/>
    <property type="molecule type" value="Genomic_DNA"/>
</dbReference>
<comment type="caution">
    <text evidence="1">The sequence shown here is derived from an EMBL/GenBank/DDBJ whole genome shotgun (WGS) entry which is preliminary data.</text>
</comment>
<accession>A0A4Q2L1N6</accession>
<dbReference type="Gene3D" id="3.30.70.100">
    <property type="match status" value="1"/>
</dbReference>
<dbReference type="SUPFAM" id="SSF54909">
    <property type="entry name" value="Dimeric alpha+beta barrel"/>
    <property type="match status" value="1"/>
</dbReference>
<protein>
    <recommendedName>
        <fullName evidence="3">Antibiotic biosynthesis monooxygenase</fullName>
    </recommendedName>
</protein>
<dbReference type="RefSeq" id="WP_129520824.1">
    <property type="nucleotide sequence ID" value="NZ_SDPN01000016.1"/>
</dbReference>
<name>A0A4Q2L1N6_9MICO</name>
<reference evidence="1 2" key="1">
    <citation type="submission" date="2019-01" db="EMBL/GenBank/DDBJ databases">
        <title>Agromyces.</title>
        <authorList>
            <person name="Li J."/>
        </authorList>
    </citation>
    <scope>NUCLEOTIDE SEQUENCE [LARGE SCALE GENOMIC DNA]</scope>
    <source>
        <strain evidence="1 2">DSM 15934</strain>
    </source>
</reference>
<evidence type="ECO:0000313" key="2">
    <source>
        <dbReference type="Proteomes" id="UP000293865"/>
    </source>
</evidence>
<dbReference type="InterPro" id="IPR011008">
    <property type="entry name" value="Dimeric_a/b-barrel"/>
</dbReference>
<organism evidence="1 2">
    <name type="scientific">Agromyces albus</name>
    <dbReference type="NCBI Taxonomy" id="205332"/>
    <lineage>
        <taxon>Bacteria</taxon>
        <taxon>Bacillati</taxon>
        <taxon>Actinomycetota</taxon>
        <taxon>Actinomycetes</taxon>
        <taxon>Micrococcales</taxon>
        <taxon>Microbacteriaceae</taxon>
        <taxon>Agromyces</taxon>
    </lineage>
</organism>
<evidence type="ECO:0000313" key="1">
    <source>
        <dbReference type="EMBL" id="RXZ70283.1"/>
    </source>
</evidence>